<accession>A0A0E2AQB0</accession>
<sequence length="155" mass="17838">MRDDHASFLDGGNDMAKIQIIAAMTMDGFLPKADENLMQWVMNDAKGFPYWHEHSIYRLMPHYPLLDLLAEKHSDNNQSDTYIAEISDKDSIELLRGLSRYNLIDEMVIYILPIIAGKGTPMFDDLTPSRWSVHKTTLFSNGITRIIYRNSCILQ</sequence>
<gene>
    <name evidence="1" type="ORF">HMPREF1056_02407</name>
</gene>
<dbReference type="AlphaFoldDB" id="A0A0E2AQB0"/>
<evidence type="ECO:0000313" key="2">
    <source>
        <dbReference type="Proteomes" id="UP000003879"/>
    </source>
</evidence>
<comment type="caution">
    <text evidence="1">The sequence shown here is derived from an EMBL/GenBank/DDBJ whole genome shotgun (WGS) entry which is preliminary data.</text>
</comment>
<organism evidence="1 2">
    <name type="scientific">Bacteroides fragilis CL07T12C05</name>
    <dbReference type="NCBI Taxonomy" id="997883"/>
    <lineage>
        <taxon>Bacteria</taxon>
        <taxon>Pseudomonadati</taxon>
        <taxon>Bacteroidota</taxon>
        <taxon>Bacteroidia</taxon>
        <taxon>Bacteroidales</taxon>
        <taxon>Bacteroidaceae</taxon>
        <taxon>Bacteroides</taxon>
    </lineage>
</organism>
<proteinExistence type="predicted"/>
<dbReference type="InterPro" id="IPR024072">
    <property type="entry name" value="DHFR-like_dom_sf"/>
</dbReference>
<evidence type="ECO:0000313" key="1">
    <source>
        <dbReference type="EMBL" id="EIY96519.1"/>
    </source>
</evidence>
<dbReference type="PATRIC" id="fig|997883.3.peg.2516"/>
<dbReference type="EMBL" id="AGXN01000012">
    <property type="protein sequence ID" value="EIY96519.1"/>
    <property type="molecule type" value="Genomic_DNA"/>
</dbReference>
<dbReference type="Proteomes" id="UP000003879">
    <property type="component" value="Unassembled WGS sequence"/>
</dbReference>
<name>A0A0E2AQB0_BACFG</name>
<protein>
    <submittedName>
        <fullName evidence="1">Uncharacterized protein</fullName>
    </submittedName>
</protein>
<dbReference type="SUPFAM" id="SSF53597">
    <property type="entry name" value="Dihydrofolate reductase-like"/>
    <property type="match status" value="1"/>
</dbReference>
<dbReference type="HOGENOM" id="CLU_120833_1_0_10"/>
<reference evidence="1 2" key="1">
    <citation type="submission" date="2012-02" db="EMBL/GenBank/DDBJ databases">
        <title>The Genome Sequence of Bacteroides fragilis CL07T12C05.</title>
        <authorList>
            <consortium name="The Broad Institute Genome Sequencing Platform"/>
            <person name="Earl A."/>
            <person name="Ward D."/>
            <person name="Feldgarden M."/>
            <person name="Gevers D."/>
            <person name="Zitomersky N.L."/>
            <person name="Coyne M.J."/>
            <person name="Comstock L.E."/>
            <person name="Young S.K."/>
            <person name="Zeng Q."/>
            <person name="Gargeya S."/>
            <person name="Fitzgerald M."/>
            <person name="Haas B."/>
            <person name="Abouelleil A."/>
            <person name="Alvarado L."/>
            <person name="Arachchi H.M."/>
            <person name="Berlin A."/>
            <person name="Chapman S.B."/>
            <person name="Gearin G."/>
            <person name="Goldberg J."/>
            <person name="Griggs A."/>
            <person name="Gujja S."/>
            <person name="Hansen M."/>
            <person name="Heiman D."/>
            <person name="Howarth C."/>
            <person name="Larimer J."/>
            <person name="Lui A."/>
            <person name="MacDonald P.J.P."/>
            <person name="McCowen C."/>
            <person name="Montmayeur A."/>
            <person name="Murphy C."/>
            <person name="Neiman D."/>
            <person name="Pearson M."/>
            <person name="Priest M."/>
            <person name="Roberts A."/>
            <person name="Saif S."/>
            <person name="Shea T."/>
            <person name="Sisk P."/>
            <person name="Stolte C."/>
            <person name="Sykes S."/>
            <person name="Wortman J."/>
            <person name="Nusbaum C."/>
            <person name="Birren B."/>
        </authorList>
    </citation>
    <scope>NUCLEOTIDE SEQUENCE [LARGE SCALE GENOMIC DNA]</scope>
    <source>
        <strain evidence="1 2">CL07T12C05</strain>
    </source>
</reference>
<dbReference type="Gene3D" id="3.40.430.10">
    <property type="entry name" value="Dihydrofolate Reductase, subunit A"/>
    <property type="match status" value="1"/>
</dbReference>